<proteinExistence type="predicted"/>
<dbReference type="Proteomes" id="UP000831290">
    <property type="component" value="Chromosome"/>
</dbReference>
<dbReference type="InterPro" id="IPR018490">
    <property type="entry name" value="cNMP-bd_dom_sf"/>
</dbReference>
<dbReference type="Gene3D" id="2.60.120.10">
    <property type="entry name" value="Jelly Rolls"/>
    <property type="match status" value="1"/>
</dbReference>
<evidence type="ECO:0000313" key="3">
    <source>
        <dbReference type="Proteomes" id="UP000831290"/>
    </source>
</evidence>
<reference evidence="2" key="1">
    <citation type="submission" date="2022-03" db="EMBL/GenBank/DDBJ databases">
        <title>Description of Abyssus ytuae gen. nov., sp. nov., a novel member of the family Flavobacteriaceae isolated from the sediment of Mariana Trench.</title>
        <authorList>
            <person name="Zhang J."/>
            <person name="Xu X."/>
        </authorList>
    </citation>
    <scope>NUCLEOTIDE SEQUENCE</scope>
    <source>
        <strain evidence="2">MT3330</strain>
    </source>
</reference>
<organism evidence="2 3">
    <name type="scientific">Abyssalbus ytuae</name>
    <dbReference type="NCBI Taxonomy" id="2926907"/>
    <lineage>
        <taxon>Bacteria</taxon>
        <taxon>Pseudomonadati</taxon>
        <taxon>Bacteroidota</taxon>
        <taxon>Flavobacteriia</taxon>
        <taxon>Flavobacteriales</taxon>
        <taxon>Flavobacteriaceae</taxon>
        <taxon>Abyssalbus</taxon>
    </lineage>
</organism>
<feature type="domain" description="Cyclic nucleotide-binding" evidence="1">
    <location>
        <begin position="33"/>
        <end position="117"/>
    </location>
</feature>
<sequence>MTDLHKNLSELIRQQSRCHENEIFQIMELFEYKEYQAGEHLFKIGEKNKQIGFVCKGVLRSYNLDDDGNENTLFFSTENDFVIGNLSPRMKCSFTKQSLTETTLLVANYQDYYDIIIKNNNLLEFHENLFRTIHNKVGNRISKDFFSNSLKRYEMFLKNYPGLLNRIPHYHIANYLGITPTQLSRIRKKILN</sequence>
<evidence type="ECO:0000313" key="2">
    <source>
        <dbReference type="EMBL" id="UOB18627.1"/>
    </source>
</evidence>
<dbReference type="InterPro" id="IPR014710">
    <property type="entry name" value="RmlC-like_jellyroll"/>
</dbReference>
<accession>A0A9E7CUL3</accession>
<keyword evidence="3" id="KW-1185">Reference proteome</keyword>
<dbReference type="AlphaFoldDB" id="A0A9E7CUL3"/>
<dbReference type="Pfam" id="PF00027">
    <property type="entry name" value="cNMP_binding"/>
    <property type="match status" value="1"/>
</dbReference>
<dbReference type="KEGG" id="fbm:MQE35_04895"/>
<dbReference type="CDD" id="cd00038">
    <property type="entry name" value="CAP_ED"/>
    <property type="match status" value="1"/>
</dbReference>
<evidence type="ECO:0000259" key="1">
    <source>
        <dbReference type="Pfam" id="PF00027"/>
    </source>
</evidence>
<protein>
    <submittedName>
        <fullName evidence="2">Crp/Fnr family transcriptional regulator</fullName>
    </submittedName>
</protein>
<gene>
    <name evidence="2" type="ORF">MQE35_04895</name>
</gene>
<dbReference type="RefSeq" id="WP_255845236.1">
    <property type="nucleotide sequence ID" value="NZ_CP094358.1"/>
</dbReference>
<dbReference type="InterPro" id="IPR000595">
    <property type="entry name" value="cNMP-bd_dom"/>
</dbReference>
<dbReference type="SUPFAM" id="SSF51206">
    <property type="entry name" value="cAMP-binding domain-like"/>
    <property type="match status" value="1"/>
</dbReference>
<name>A0A9E7CUL3_9FLAO</name>
<dbReference type="EMBL" id="CP094358">
    <property type="protein sequence ID" value="UOB18627.1"/>
    <property type="molecule type" value="Genomic_DNA"/>
</dbReference>